<keyword evidence="3" id="KW-0326">Glycosidase</keyword>
<reference evidence="4 5" key="1">
    <citation type="submission" date="2020-01" db="EMBL/GenBank/DDBJ databases">
        <title>Paenibacillus sp. nov., isolated from tomato rhizosphere.</title>
        <authorList>
            <person name="Weon H.-Y."/>
            <person name="Lee S.A."/>
        </authorList>
    </citation>
    <scope>NUCLEOTIDE SEQUENCE [LARGE SCALE GENOMIC DNA]</scope>
    <source>
        <strain evidence="4 5">12200R-189</strain>
    </source>
</reference>
<dbReference type="InterPro" id="IPR017853">
    <property type="entry name" value="GH"/>
</dbReference>
<dbReference type="GO" id="GO:0016998">
    <property type="term" value="P:cell wall macromolecule catabolic process"/>
    <property type="evidence" value="ECO:0007669"/>
    <property type="project" value="InterPro"/>
</dbReference>
<dbReference type="GO" id="GO:0003796">
    <property type="term" value="F:lysozyme activity"/>
    <property type="evidence" value="ECO:0007669"/>
    <property type="project" value="InterPro"/>
</dbReference>
<protein>
    <submittedName>
        <fullName evidence="4">Glycoside hydrolase</fullName>
    </submittedName>
</protein>
<proteinExistence type="inferred from homology"/>
<dbReference type="Gene3D" id="3.20.20.80">
    <property type="entry name" value="Glycosidases"/>
    <property type="match status" value="1"/>
</dbReference>
<dbReference type="GO" id="GO:0009253">
    <property type="term" value="P:peptidoglycan catabolic process"/>
    <property type="evidence" value="ECO:0007669"/>
    <property type="project" value="InterPro"/>
</dbReference>
<accession>A0A6C0G5U1</accession>
<comment type="similarity">
    <text evidence="1">Belongs to the glycosyl hydrolase 25 family.</text>
</comment>
<dbReference type="InterPro" id="IPR002053">
    <property type="entry name" value="Glyco_hydro_25"/>
</dbReference>
<dbReference type="KEGG" id="plyc:GXP70_25920"/>
<dbReference type="AlphaFoldDB" id="A0A6C0G5U1"/>
<dbReference type="GO" id="GO:0016052">
    <property type="term" value="P:carbohydrate catabolic process"/>
    <property type="evidence" value="ECO:0007669"/>
    <property type="project" value="TreeGrafter"/>
</dbReference>
<evidence type="ECO:0000256" key="2">
    <source>
        <dbReference type="ARBA" id="ARBA00022801"/>
    </source>
</evidence>
<evidence type="ECO:0000313" key="4">
    <source>
        <dbReference type="EMBL" id="QHT63064.1"/>
    </source>
</evidence>
<keyword evidence="5" id="KW-1185">Reference proteome</keyword>
<dbReference type="SMART" id="SM00641">
    <property type="entry name" value="Glyco_25"/>
    <property type="match status" value="1"/>
</dbReference>
<sequence>MQARSDSNVKIIDVSHYQGTIDWQKVHDDGVAGAFIKATDGIGVTDSAFRTNAVQAPAAGLRVGFYHYAHPEKNDAAAEARYFASVVAGYKADFPHVLDVEGQASKVPANKLTNWCVSYLNEVQRLTGHEAMIYTGASFAKTYLGKALGAWPLWVAHYGKDKPMDNDTWSEWAVFQYSASGTVRGIGGQVDMDAMELAFYNRYSGAVVLKPLSDKDTIKVVVNDVLAAYGRNVDGSVYAPLRQLGESLGATVAWDSATQKPYVNGMPVPQFIVLDGSAYVSVRAAAAFLGGKATWDGATQKVYIYYKK</sequence>
<dbReference type="PANTHER" id="PTHR34135">
    <property type="entry name" value="LYSOZYME"/>
    <property type="match status" value="1"/>
</dbReference>
<evidence type="ECO:0000256" key="3">
    <source>
        <dbReference type="ARBA" id="ARBA00023295"/>
    </source>
</evidence>
<evidence type="ECO:0000256" key="1">
    <source>
        <dbReference type="ARBA" id="ARBA00010646"/>
    </source>
</evidence>
<dbReference type="SUPFAM" id="SSF51445">
    <property type="entry name" value="(Trans)glycosidases"/>
    <property type="match status" value="1"/>
</dbReference>
<organism evidence="4 5">
    <name type="scientific">Paenibacillus lycopersici</name>
    <dbReference type="NCBI Taxonomy" id="2704462"/>
    <lineage>
        <taxon>Bacteria</taxon>
        <taxon>Bacillati</taxon>
        <taxon>Bacillota</taxon>
        <taxon>Bacilli</taxon>
        <taxon>Bacillales</taxon>
        <taxon>Paenibacillaceae</taxon>
        <taxon>Paenibacillus</taxon>
    </lineage>
</organism>
<gene>
    <name evidence="4" type="ORF">GXP70_25920</name>
</gene>
<evidence type="ECO:0000313" key="5">
    <source>
        <dbReference type="Proteomes" id="UP000476064"/>
    </source>
</evidence>
<dbReference type="RefSeq" id="WP_162359494.1">
    <property type="nucleotide sequence ID" value="NZ_CP048209.1"/>
</dbReference>
<dbReference type="Proteomes" id="UP000476064">
    <property type="component" value="Chromosome"/>
</dbReference>
<dbReference type="InterPro" id="IPR018077">
    <property type="entry name" value="Glyco_hydro_fam25_subgr"/>
</dbReference>
<dbReference type="EMBL" id="CP048209">
    <property type="protein sequence ID" value="QHT63064.1"/>
    <property type="molecule type" value="Genomic_DNA"/>
</dbReference>
<dbReference type="PANTHER" id="PTHR34135:SF2">
    <property type="entry name" value="LYSOZYME"/>
    <property type="match status" value="1"/>
</dbReference>
<dbReference type="CDD" id="cd00599">
    <property type="entry name" value="GH25_muramidase"/>
    <property type="match status" value="1"/>
</dbReference>
<dbReference type="PROSITE" id="PS51904">
    <property type="entry name" value="GLYCOSYL_HYDROL_F25_2"/>
    <property type="match status" value="1"/>
</dbReference>
<name>A0A6C0G5U1_9BACL</name>
<keyword evidence="2 4" id="KW-0378">Hydrolase</keyword>
<dbReference type="Pfam" id="PF01183">
    <property type="entry name" value="Glyco_hydro_25"/>
    <property type="match status" value="1"/>
</dbReference>